<dbReference type="Proteomes" id="UP001483337">
    <property type="component" value="Chromosome"/>
</dbReference>
<gene>
    <name evidence="2" type="ORF">WJM97_21400</name>
</gene>
<sequence length="607" mass="68771">MSESEKKLRELIKLFGWKLYLEPPSDELKSKWENFIQDQKSQDLVSKICDSLGDLAKQSLLNRFGVNAQKLSTDDQLEISEINKLWTQILDRLTNDTIKEDDIQFWKLIIQNKLKPKVSAAIAEVLKSHLENENQKTELPQSLENTPQIKPTIGPIAPWKPEQEQTVTSTIETPKNDVKVTENKIPEKTIQEVNPSIGIWKYLPIPENEPDKYDEYISKQEKSPEGLNLIGARVRGKMHKHNGTNCDDWFEFTVKDKWTIIAVSDGAGSKKLSRIGAKESCQAAVKYLTDTLENHQIQERMTKEQLSTDLQRNSSWKFPGADIEFVQKTLHEAMQKAYDAVENKAKEGKNFVPYYKVLDNREAEIKDFSATLLLAIHTTIKVGEESYNFVLTCQVGDGMLAAISQEGRLKLLGKADSGDYGGQTEFLTSKSKLEKNNLIQKTFFFPGNLKCLMVMTDGVADDYFPNDPAMLELYGDLVLNQIINISKPDESEIVEQLRITPLGSLSGIRDVKNNFQSIVERIIDPHQHNEPQKISISSVADYAKELNKSVAEVVASPPLLAAGIMDEPMCQQCQNMSTAEKLLIWLDSYYQKGSFDDRTLVVLYQDV</sequence>
<evidence type="ECO:0000313" key="3">
    <source>
        <dbReference type="Proteomes" id="UP001483337"/>
    </source>
</evidence>
<keyword evidence="2" id="KW-0378">Hydrolase</keyword>
<dbReference type="InterPro" id="IPR001932">
    <property type="entry name" value="PPM-type_phosphatase-like_dom"/>
</dbReference>
<dbReference type="InterPro" id="IPR036457">
    <property type="entry name" value="PPM-type-like_dom_sf"/>
</dbReference>
<proteinExistence type="predicted"/>
<keyword evidence="3" id="KW-1185">Reference proteome</keyword>
<protein>
    <submittedName>
        <fullName evidence="2">PP2C family serine/threonine-protein phosphatase</fullName>
        <ecNumber evidence="2">3.1.3.16</ecNumber>
    </submittedName>
</protein>
<organism evidence="2 3">
    <name type="scientific">Okeanomitos corallinicola TIOX110</name>
    <dbReference type="NCBI Taxonomy" id="3133117"/>
    <lineage>
        <taxon>Bacteria</taxon>
        <taxon>Bacillati</taxon>
        <taxon>Cyanobacteriota</taxon>
        <taxon>Cyanophyceae</taxon>
        <taxon>Nostocales</taxon>
        <taxon>Aphanizomenonaceae</taxon>
        <taxon>Okeanomitos</taxon>
    </lineage>
</organism>
<dbReference type="Pfam" id="PF13672">
    <property type="entry name" value="PP2C_2"/>
    <property type="match status" value="1"/>
</dbReference>
<name>A0ABZ2UWW8_9CYAN</name>
<dbReference type="RefSeq" id="WP_353930794.1">
    <property type="nucleotide sequence ID" value="NZ_CP150886.1"/>
</dbReference>
<dbReference type="EMBL" id="CP150886">
    <property type="protein sequence ID" value="WZB87883.1"/>
    <property type="molecule type" value="Genomic_DNA"/>
</dbReference>
<reference evidence="2 3" key="1">
    <citation type="submission" date="2024-04" db="EMBL/GenBank/DDBJ databases">
        <title>Okeanomitos corallinicola gen. &amp; sp. nov. (Nostocales, Cyanobacteria), a new toxic marine heterocyst-forming cyanobacterium from a coral reef.</title>
        <authorList>
            <person name="Li H."/>
            <person name="Li R."/>
            <person name="Kang J."/>
            <person name="Hii K.S."/>
            <person name="Mohamed H.F."/>
            <person name="Xu X."/>
            <person name="Luo Z."/>
        </authorList>
    </citation>
    <scope>NUCLEOTIDE SEQUENCE [LARGE SCALE GENOMIC DNA]</scope>
    <source>
        <strain evidence="2 3">TIOX110</strain>
    </source>
</reference>
<dbReference type="EC" id="3.1.3.16" evidence="2"/>
<accession>A0ABZ2UWW8</accession>
<dbReference type="Gene3D" id="3.60.40.10">
    <property type="entry name" value="PPM-type phosphatase domain"/>
    <property type="match status" value="1"/>
</dbReference>
<feature type="domain" description="PPM-type phosphatase" evidence="1">
    <location>
        <begin position="235"/>
        <end position="468"/>
    </location>
</feature>
<evidence type="ECO:0000259" key="1">
    <source>
        <dbReference type="Pfam" id="PF13672"/>
    </source>
</evidence>
<evidence type="ECO:0000313" key="2">
    <source>
        <dbReference type="EMBL" id="WZB87883.1"/>
    </source>
</evidence>
<dbReference type="GO" id="GO:0004722">
    <property type="term" value="F:protein serine/threonine phosphatase activity"/>
    <property type="evidence" value="ECO:0007669"/>
    <property type="project" value="UniProtKB-EC"/>
</dbReference>